<dbReference type="EMBL" id="LAZR01041435">
    <property type="protein sequence ID" value="KKL12002.1"/>
    <property type="molecule type" value="Genomic_DNA"/>
</dbReference>
<accession>A0A0F9BDR0</accession>
<evidence type="ECO:0000313" key="1">
    <source>
        <dbReference type="EMBL" id="KKL12002.1"/>
    </source>
</evidence>
<dbReference type="AlphaFoldDB" id="A0A0F9BDR0"/>
<sequence>MGKWDLNTPVPTVIMPPDFEEYLLIQSFEKLRKISNKLNSISLGHFGIYSDGDFKTILDEMETFYFKIK</sequence>
<feature type="non-terminal residue" evidence="1">
    <location>
        <position position="69"/>
    </location>
</feature>
<gene>
    <name evidence="1" type="ORF">LCGC14_2540150</name>
</gene>
<organism evidence="1">
    <name type="scientific">marine sediment metagenome</name>
    <dbReference type="NCBI Taxonomy" id="412755"/>
    <lineage>
        <taxon>unclassified sequences</taxon>
        <taxon>metagenomes</taxon>
        <taxon>ecological metagenomes</taxon>
    </lineage>
</organism>
<reference evidence="1" key="1">
    <citation type="journal article" date="2015" name="Nature">
        <title>Complex archaea that bridge the gap between prokaryotes and eukaryotes.</title>
        <authorList>
            <person name="Spang A."/>
            <person name="Saw J.H."/>
            <person name="Jorgensen S.L."/>
            <person name="Zaremba-Niedzwiedzka K."/>
            <person name="Martijn J."/>
            <person name="Lind A.E."/>
            <person name="van Eijk R."/>
            <person name="Schleper C."/>
            <person name="Guy L."/>
            <person name="Ettema T.J."/>
        </authorList>
    </citation>
    <scope>NUCLEOTIDE SEQUENCE</scope>
</reference>
<protein>
    <submittedName>
        <fullName evidence="1">Uncharacterized protein</fullName>
    </submittedName>
</protein>
<name>A0A0F9BDR0_9ZZZZ</name>
<proteinExistence type="predicted"/>
<comment type="caution">
    <text evidence="1">The sequence shown here is derived from an EMBL/GenBank/DDBJ whole genome shotgun (WGS) entry which is preliminary data.</text>
</comment>